<dbReference type="Gene3D" id="2.40.10.120">
    <property type="match status" value="1"/>
</dbReference>
<evidence type="ECO:0000313" key="6">
    <source>
        <dbReference type="EMBL" id="CAB4755908.1"/>
    </source>
</evidence>
<feature type="region of interest" description="Disordered" evidence="3">
    <location>
        <begin position="1"/>
        <end position="43"/>
    </location>
</feature>
<feature type="transmembrane region" description="Helical" evidence="4">
    <location>
        <begin position="46"/>
        <end position="68"/>
    </location>
</feature>
<dbReference type="InterPro" id="IPR001478">
    <property type="entry name" value="PDZ"/>
</dbReference>
<evidence type="ECO:0000256" key="1">
    <source>
        <dbReference type="ARBA" id="ARBA00022670"/>
    </source>
</evidence>
<dbReference type="SUPFAM" id="SSF50494">
    <property type="entry name" value="Trypsin-like serine proteases"/>
    <property type="match status" value="1"/>
</dbReference>
<dbReference type="EMBL" id="CAFBQP010000016">
    <property type="protein sequence ID" value="CAB5056668.1"/>
    <property type="molecule type" value="Genomic_DNA"/>
</dbReference>
<keyword evidence="4" id="KW-0472">Membrane</keyword>
<keyword evidence="2" id="KW-0378">Hydrolase</keyword>
<organism evidence="6">
    <name type="scientific">freshwater metagenome</name>
    <dbReference type="NCBI Taxonomy" id="449393"/>
    <lineage>
        <taxon>unclassified sequences</taxon>
        <taxon>metagenomes</taxon>
        <taxon>ecological metagenomes</taxon>
    </lineage>
</organism>
<dbReference type="InterPro" id="IPR036034">
    <property type="entry name" value="PDZ_sf"/>
</dbReference>
<dbReference type="InterPro" id="IPR001940">
    <property type="entry name" value="Peptidase_S1C"/>
</dbReference>
<dbReference type="Pfam" id="PF13365">
    <property type="entry name" value="Trypsin_2"/>
    <property type="match status" value="1"/>
</dbReference>
<dbReference type="AlphaFoldDB" id="A0A6J6U9N0"/>
<name>A0A6J6U9N0_9ZZZZ</name>
<keyword evidence="1" id="KW-0645">Protease</keyword>
<feature type="domain" description="PDZ" evidence="5">
    <location>
        <begin position="317"/>
        <end position="386"/>
    </location>
</feature>
<sequence length="416" mass="42084">MTPDRPNPWMAQGSPLPPPSGVNPGNPYGNRPTPAPKAQRSPNRTLRAAVVGGLVGAVVSAGVAFGTVKLTDNTSSSTVMVPLASIGKPVSTAPATTLPAGSTLSKDPAASLELHDLIAMVGPSVVAVEVSRTDSSGAIQPVAAGSGVIISSDGLVLTNAHVVTVQDESGREVDGAVFTLKMSDGTVREAKVLGKAPDFDVALMRLTDTTNLTPITLGDSSGLRVGDDVVAIGNALDLGDSPTITRGIVSALDRSLRESDAVTLHGLIQTDAPINHGNSGGALVDARGHLIGINSAGVPDAQNIGFAIAIDSIKPLLVDLEAGRTPTATPTAFLGVSVSQTPSGVTIVSVTDGSGAGKAGIKVGDMIKKVGNTDISTIEQLGEVLRTIMPGTTSTVRVLRDGTSIDLNVQMGSRDD</sequence>
<dbReference type="PANTHER" id="PTHR43343:SF3">
    <property type="entry name" value="PROTEASE DO-LIKE 8, CHLOROPLASTIC"/>
    <property type="match status" value="1"/>
</dbReference>
<keyword evidence="4" id="KW-0812">Transmembrane</keyword>
<accession>A0A6J6U9N0</accession>
<dbReference type="PROSITE" id="PS50106">
    <property type="entry name" value="PDZ"/>
    <property type="match status" value="1"/>
</dbReference>
<keyword evidence="4" id="KW-1133">Transmembrane helix</keyword>
<reference evidence="6" key="1">
    <citation type="submission" date="2020-05" db="EMBL/GenBank/DDBJ databases">
        <authorList>
            <person name="Chiriac C."/>
            <person name="Salcher M."/>
            <person name="Ghai R."/>
            <person name="Kavagutti S V."/>
        </authorList>
    </citation>
    <scope>NUCLEOTIDE SEQUENCE</scope>
</reference>
<dbReference type="Pfam" id="PF13180">
    <property type="entry name" value="PDZ_2"/>
    <property type="match status" value="1"/>
</dbReference>
<evidence type="ECO:0000256" key="4">
    <source>
        <dbReference type="SAM" id="Phobius"/>
    </source>
</evidence>
<dbReference type="GO" id="GO:0004252">
    <property type="term" value="F:serine-type endopeptidase activity"/>
    <property type="evidence" value="ECO:0007669"/>
    <property type="project" value="InterPro"/>
</dbReference>
<evidence type="ECO:0000259" key="5">
    <source>
        <dbReference type="PROSITE" id="PS50106"/>
    </source>
</evidence>
<dbReference type="InterPro" id="IPR009003">
    <property type="entry name" value="Peptidase_S1_PA"/>
</dbReference>
<evidence type="ECO:0000256" key="3">
    <source>
        <dbReference type="SAM" id="MobiDB-lite"/>
    </source>
</evidence>
<gene>
    <name evidence="6" type="ORF">UFOPK2806_01316</name>
    <name evidence="7" type="ORF">UFOPK4306_00593</name>
</gene>
<evidence type="ECO:0000256" key="2">
    <source>
        <dbReference type="ARBA" id="ARBA00022801"/>
    </source>
</evidence>
<dbReference type="PANTHER" id="PTHR43343">
    <property type="entry name" value="PEPTIDASE S12"/>
    <property type="match status" value="1"/>
</dbReference>
<dbReference type="Gene3D" id="2.30.42.10">
    <property type="match status" value="1"/>
</dbReference>
<dbReference type="SMART" id="SM00228">
    <property type="entry name" value="PDZ"/>
    <property type="match status" value="1"/>
</dbReference>
<dbReference type="EMBL" id="CAEZYY010000015">
    <property type="protein sequence ID" value="CAB4755908.1"/>
    <property type="molecule type" value="Genomic_DNA"/>
</dbReference>
<dbReference type="GO" id="GO:0006508">
    <property type="term" value="P:proteolysis"/>
    <property type="evidence" value="ECO:0007669"/>
    <property type="project" value="UniProtKB-KW"/>
</dbReference>
<protein>
    <submittedName>
        <fullName evidence="6">Unannotated protein</fullName>
    </submittedName>
</protein>
<dbReference type="PRINTS" id="PR00834">
    <property type="entry name" value="PROTEASES2C"/>
</dbReference>
<dbReference type="SUPFAM" id="SSF50156">
    <property type="entry name" value="PDZ domain-like"/>
    <property type="match status" value="1"/>
</dbReference>
<evidence type="ECO:0000313" key="7">
    <source>
        <dbReference type="EMBL" id="CAB5056668.1"/>
    </source>
</evidence>
<proteinExistence type="predicted"/>
<dbReference type="InterPro" id="IPR051201">
    <property type="entry name" value="Chloro_Bact_Ser_Proteases"/>
</dbReference>